<sequence length="144" mass="16945">MKKVDHDNENVKEGASKIKINFNFKIKLTTRKVESLERLQLYKKHLELQDLIDSEEFKQAQDFIKQNSDFLQKSIYRIQIQQKIDVLEAECKIQNILLEEAKLSADIKVRINQYKIVINYNTRLLDAKMLQIANREESSAGYLA</sequence>
<organism evidence="1 2">
    <name type="scientific">Oxytricha trifallax</name>
    <dbReference type="NCBI Taxonomy" id="1172189"/>
    <lineage>
        <taxon>Eukaryota</taxon>
        <taxon>Sar</taxon>
        <taxon>Alveolata</taxon>
        <taxon>Ciliophora</taxon>
        <taxon>Intramacronucleata</taxon>
        <taxon>Spirotrichea</taxon>
        <taxon>Stichotrichia</taxon>
        <taxon>Sporadotrichida</taxon>
        <taxon>Oxytrichidae</taxon>
        <taxon>Oxytrichinae</taxon>
        <taxon>Oxytricha</taxon>
    </lineage>
</organism>
<dbReference type="AlphaFoldDB" id="A0A073IBS2"/>
<evidence type="ECO:0000313" key="1">
    <source>
        <dbReference type="EMBL" id="KEJ82862.1"/>
    </source>
</evidence>
<proteinExistence type="predicted"/>
<reference evidence="2" key="1">
    <citation type="journal article" date="2014" name="Cell">
        <title>The Architecture of a Scrambled Genome Reveals Massive Levels of Genomic Rearrangement during Development.</title>
        <authorList>
            <person name="Chen X."/>
            <person name="Bracht J.R."/>
            <person name="Goldman A.D."/>
            <person name="Dolzhenko E."/>
            <person name="Clay D.M."/>
            <person name="Swart E.C."/>
            <person name="Perlman D.H."/>
            <person name="Doak T.G."/>
            <person name="Stuart A."/>
            <person name="Amemiya C.T."/>
            <person name="Sebra R.P."/>
            <person name="Landweber L.F."/>
        </authorList>
    </citation>
    <scope>NUCLEOTIDE SEQUENCE [LARGE SCALE GENOMIC DNA]</scope>
    <source>
        <strain evidence="2">JRB310</strain>
    </source>
</reference>
<dbReference type="Proteomes" id="UP000053232">
    <property type="component" value="Unassembled WGS sequence"/>
</dbReference>
<keyword evidence="2" id="KW-1185">Reference proteome</keyword>
<comment type="caution">
    <text evidence="1">The sequence shown here is derived from an EMBL/GenBank/DDBJ whole genome shotgun (WGS) entry which is preliminary data.</text>
</comment>
<dbReference type="EMBL" id="ARYC01002791">
    <property type="protein sequence ID" value="KEJ82862.1"/>
    <property type="molecule type" value="Genomic_DNA"/>
</dbReference>
<accession>A0A073IBS2</accession>
<evidence type="ECO:0000313" key="2">
    <source>
        <dbReference type="Proteomes" id="UP000053232"/>
    </source>
</evidence>
<name>A0A073IBS2_9SPIT</name>
<protein>
    <submittedName>
        <fullName evidence="1">Uncharacterized protein</fullName>
    </submittedName>
</protein>
<gene>
    <name evidence="1" type="ORF">OXYTRIMIC_002</name>
</gene>